<dbReference type="OrthoDB" id="9808397at2"/>
<evidence type="ECO:0000313" key="7">
    <source>
        <dbReference type="Proteomes" id="UP000190188"/>
    </source>
</evidence>
<comment type="caution">
    <text evidence="6">The sequence shown here is derived from an EMBL/GenBank/DDBJ whole genome shotgun (WGS) entry which is preliminary data.</text>
</comment>
<evidence type="ECO:0000256" key="2">
    <source>
        <dbReference type="ARBA" id="ARBA00022840"/>
    </source>
</evidence>
<sequence length="329" mass="36700">MSYSILSNDERPVEFIEQMITRVESVMIGKRDAILKTFLAMLSGGHVLIEDVPGVGKTMLVRAVAQSIGCSFQRIQFTPDVLPSDITGVSVYNPATLQFEYRSGPLMANLVLADEINRTSPRTQSALLEAMEERRVTVDGVTRRLPEPFILLATQNPLDFEGTYRLPEAQLDRFLLRIKLGFPDPMQEVELLNRMQQLHPIDSLRPIVMAEDIVRMQREVRAVHVDEAIKHYMVLIAQSTRAHADIALGVSPRASLAWMRAAQAHAYMHGRAYVVPDDAKETAMAVLAHRLVLSPQARMMGVPGEELLAHLIGQAPVPMFRSESGARRG</sequence>
<evidence type="ECO:0000313" key="6">
    <source>
        <dbReference type="EMBL" id="OPA75528.1"/>
    </source>
</evidence>
<dbReference type="Proteomes" id="UP000190188">
    <property type="component" value="Unassembled WGS sequence"/>
</dbReference>
<keyword evidence="7" id="KW-1185">Reference proteome</keyword>
<dbReference type="PANTHER" id="PTHR42759">
    <property type="entry name" value="MOXR FAMILY PROTEIN"/>
    <property type="match status" value="1"/>
</dbReference>
<dbReference type="RefSeq" id="WP_078500729.1">
    <property type="nucleotide sequence ID" value="NZ_MSZX01000008.1"/>
</dbReference>
<keyword evidence="2" id="KW-0067">ATP-binding</keyword>
<dbReference type="GO" id="GO:0005524">
    <property type="term" value="F:ATP binding"/>
    <property type="evidence" value="ECO:0007669"/>
    <property type="project" value="UniProtKB-KW"/>
</dbReference>
<keyword evidence="1" id="KW-0547">Nucleotide-binding</keyword>
<evidence type="ECO:0000256" key="3">
    <source>
        <dbReference type="ARBA" id="ARBA00061607"/>
    </source>
</evidence>
<reference evidence="6 7" key="1">
    <citation type="submission" date="2017-01" db="EMBL/GenBank/DDBJ databases">
        <title>Genome analysis of Paenibacillus selenitrireducens ES3-24.</title>
        <authorList>
            <person name="Xu D."/>
            <person name="Yao R."/>
            <person name="Zheng S."/>
        </authorList>
    </citation>
    <scope>NUCLEOTIDE SEQUENCE [LARGE SCALE GENOMIC DNA]</scope>
    <source>
        <strain evidence="6 7">ES3-24</strain>
    </source>
</reference>
<dbReference type="InterPro" id="IPR027417">
    <property type="entry name" value="P-loop_NTPase"/>
</dbReference>
<dbReference type="PANTHER" id="PTHR42759:SF5">
    <property type="entry name" value="METHANOL DEHYDROGENASE REGULATOR"/>
    <property type="match status" value="1"/>
</dbReference>
<evidence type="ECO:0000256" key="1">
    <source>
        <dbReference type="ARBA" id="ARBA00022741"/>
    </source>
</evidence>
<dbReference type="PIRSF" id="PIRSF002849">
    <property type="entry name" value="AAA_ATPase_chaperone_MoxR_prd"/>
    <property type="match status" value="1"/>
</dbReference>
<dbReference type="STRING" id="1324314.BVG16_19455"/>
<gene>
    <name evidence="6" type="ORF">BVG16_19455</name>
</gene>
<comment type="similarity">
    <text evidence="3">Belongs to the MoxR family.</text>
</comment>
<evidence type="ECO:0000259" key="5">
    <source>
        <dbReference type="Pfam" id="PF17863"/>
    </source>
</evidence>
<dbReference type="AlphaFoldDB" id="A0A1T2X6L7"/>
<feature type="domain" description="ATPase AAA-3" evidence="4">
    <location>
        <begin position="46"/>
        <end position="176"/>
    </location>
</feature>
<protein>
    <submittedName>
        <fullName evidence="6">Magnesium chelatase</fullName>
    </submittedName>
</protein>
<dbReference type="Pfam" id="PF17863">
    <property type="entry name" value="AAA_lid_2"/>
    <property type="match status" value="1"/>
</dbReference>
<accession>A0A1T2X6L7</accession>
<dbReference type="Gene3D" id="3.40.50.300">
    <property type="entry name" value="P-loop containing nucleotide triphosphate hydrolases"/>
    <property type="match status" value="1"/>
</dbReference>
<dbReference type="Gene3D" id="1.10.8.80">
    <property type="entry name" value="Magnesium chelatase subunit I, C-Terminal domain"/>
    <property type="match status" value="1"/>
</dbReference>
<dbReference type="InterPro" id="IPR011703">
    <property type="entry name" value="ATPase_AAA-3"/>
</dbReference>
<dbReference type="FunFam" id="3.40.50.300:FF:000640">
    <property type="entry name" value="MoxR family ATPase"/>
    <property type="match status" value="1"/>
</dbReference>
<dbReference type="GO" id="GO:0016887">
    <property type="term" value="F:ATP hydrolysis activity"/>
    <property type="evidence" value="ECO:0007669"/>
    <property type="project" value="InterPro"/>
</dbReference>
<dbReference type="InterPro" id="IPR041628">
    <property type="entry name" value="ChlI/MoxR_AAA_lid"/>
</dbReference>
<feature type="domain" description="ChlI/MoxR AAA lid" evidence="5">
    <location>
        <begin position="239"/>
        <end position="307"/>
    </location>
</feature>
<dbReference type="InterPro" id="IPR050764">
    <property type="entry name" value="CbbQ/NirQ/NorQ/GpvN"/>
</dbReference>
<dbReference type="SUPFAM" id="SSF52540">
    <property type="entry name" value="P-loop containing nucleoside triphosphate hydrolases"/>
    <property type="match status" value="1"/>
</dbReference>
<evidence type="ECO:0000259" key="4">
    <source>
        <dbReference type="Pfam" id="PF07726"/>
    </source>
</evidence>
<dbReference type="EMBL" id="MSZX01000008">
    <property type="protein sequence ID" value="OPA75528.1"/>
    <property type="molecule type" value="Genomic_DNA"/>
</dbReference>
<name>A0A1T2X6L7_9BACL</name>
<proteinExistence type="inferred from homology"/>
<organism evidence="6 7">
    <name type="scientific">Paenibacillus selenitireducens</name>
    <dbReference type="NCBI Taxonomy" id="1324314"/>
    <lineage>
        <taxon>Bacteria</taxon>
        <taxon>Bacillati</taxon>
        <taxon>Bacillota</taxon>
        <taxon>Bacilli</taxon>
        <taxon>Bacillales</taxon>
        <taxon>Paenibacillaceae</taxon>
        <taxon>Paenibacillus</taxon>
    </lineage>
</organism>
<dbReference type="Pfam" id="PF07726">
    <property type="entry name" value="AAA_3"/>
    <property type="match status" value="1"/>
</dbReference>